<evidence type="ECO:0000256" key="3">
    <source>
        <dbReference type="ARBA" id="ARBA00022737"/>
    </source>
</evidence>
<evidence type="ECO:0000256" key="9">
    <source>
        <dbReference type="SAM" id="Phobius"/>
    </source>
</evidence>
<reference evidence="11 12" key="1">
    <citation type="submission" date="2013-07" db="EMBL/GenBank/DDBJ databases">
        <authorList>
            <person name="Stoco P.H."/>
            <person name="Wagner G."/>
            <person name="Gerber A."/>
            <person name="Zaha A."/>
            <person name="Thompson C."/>
            <person name="Bartholomeu D.C."/>
            <person name="Luckemeyer D.D."/>
            <person name="Bahia D."/>
            <person name="Loreto E."/>
            <person name="Prestes E.B."/>
            <person name="Lima F.M."/>
            <person name="Rodrigues-Luiz G."/>
            <person name="Vallejo G.A."/>
            <person name="Filho J.F."/>
            <person name="Monteiro K.M."/>
            <person name="Tyler K.M."/>
            <person name="de Almeida L.G."/>
            <person name="Ortiz M.F."/>
            <person name="Siervo M.A."/>
            <person name="de Moraes M.H."/>
            <person name="Cunha O.L."/>
            <person name="Mendonca-Neto R."/>
            <person name="Silva R."/>
            <person name="Teixeira S.M."/>
            <person name="Murta S.M."/>
            <person name="Sincero T.C."/>
            <person name="Mendes T.A."/>
            <person name="Urmenyi T.P."/>
            <person name="Silva V.G."/>
            <person name="da Rocha W.D."/>
            <person name="Andersson B."/>
            <person name="Romanha A.J."/>
            <person name="Steindel M."/>
            <person name="de Vasconcelos A.T."/>
            <person name="Grisard E.C."/>
        </authorList>
    </citation>
    <scope>NUCLEOTIDE SEQUENCE [LARGE SCALE GENOMIC DNA]</scope>
    <source>
        <strain evidence="11 12">SC58</strain>
    </source>
</reference>
<dbReference type="PANTHER" id="PTHR12294:SF14">
    <property type="entry name" value="EF-HAND DOMAIN-CONTAINING PROTEIN"/>
    <property type="match status" value="1"/>
</dbReference>
<comment type="subcellular location">
    <subcellularLocation>
        <location evidence="1">Mitochondrion inner membrane</location>
    </subcellularLocation>
    <subcellularLocation>
        <location evidence="2">Mitochondrion intermembrane space</location>
    </subcellularLocation>
</comment>
<accession>A0A061IVF7</accession>
<feature type="domain" description="EF-hand" evidence="10">
    <location>
        <begin position="404"/>
        <end position="439"/>
    </location>
</feature>
<evidence type="ECO:0000313" key="11">
    <source>
        <dbReference type="EMBL" id="ESL06649.1"/>
    </source>
</evidence>
<protein>
    <recommendedName>
        <fullName evidence="10">EF-hand domain-containing protein</fullName>
    </recommendedName>
</protein>
<evidence type="ECO:0000256" key="2">
    <source>
        <dbReference type="ARBA" id="ARBA00004569"/>
    </source>
</evidence>
<dbReference type="SMART" id="SM00054">
    <property type="entry name" value="EFh"/>
    <property type="match status" value="4"/>
</dbReference>
<dbReference type="EMBL" id="AUPL01005674">
    <property type="protein sequence ID" value="ESL06649.1"/>
    <property type="molecule type" value="Genomic_DNA"/>
</dbReference>
<name>A0A061IVF7_TRYRA</name>
<evidence type="ECO:0000256" key="5">
    <source>
        <dbReference type="ARBA" id="ARBA00022837"/>
    </source>
</evidence>
<feature type="transmembrane region" description="Helical" evidence="9">
    <location>
        <begin position="112"/>
        <end position="131"/>
    </location>
</feature>
<keyword evidence="5" id="KW-0106">Calcium</keyword>
<comment type="caution">
    <text evidence="11">The sequence shown here is derived from an EMBL/GenBank/DDBJ whole genome shotgun (WGS) entry which is preliminary data.</text>
</comment>
<evidence type="ECO:0000256" key="6">
    <source>
        <dbReference type="ARBA" id="ARBA00022946"/>
    </source>
</evidence>
<gene>
    <name evidence="11" type="ORF">TRSC58_05674</name>
</gene>
<dbReference type="PANTHER" id="PTHR12294">
    <property type="entry name" value="EF HAND DOMAIN FAMILY A1,A2-RELATED"/>
    <property type="match status" value="1"/>
</dbReference>
<dbReference type="VEuPathDB" id="TriTrypDB:TRSC58_05674"/>
<keyword evidence="7" id="KW-0496">Mitochondrion</keyword>
<feature type="domain" description="EF-hand" evidence="10">
    <location>
        <begin position="224"/>
        <end position="259"/>
    </location>
</feature>
<dbReference type="PROSITE" id="PS00018">
    <property type="entry name" value="EF_HAND_1"/>
    <property type="match status" value="1"/>
</dbReference>
<dbReference type="InterPro" id="IPR018247">
    <property type="entry name" value="EF_Hand_1_Ca_BS"/>
</dbReference>
<keyword evidence="12" id="KW-1185">Reference proteome</keyword>
<proteinExistence type="predicted"/>
<evidence type="ECO:0000256" key="8">
    <source>
        <dbReference type="ARBA" id="ARBA00023136"/>
    </source>
</evidence>
<dbReference type="SUPFAM" id="SSF47473">
    <property type="entry name" value="EF-hand"/>
    <property type="match status" value="1"/>
</dbReference>
<dbReference type="Pfam" id="PF13833">
    <property type="entry name" value="EF-hand_8"/>
    <property type="match status" value="2"/>
</dbReference>
<dbReference type="GO" id="GO:0005509">
    <property type="term" value="F:calcium ion binding"/>
    <property type="evidence" value="ECO:0007669"/>
    <property type="project" value="InterPro"/>
</dbReference>
<evidence type="ECO:0000256" key="7">
    <source>
        <dbReference type="ARBA" id="ARBA00023128"/>
    </source>
</evidence>
<dbReference type="AlphaFoldDB" id="A0A061IVF7"/>
<dbReference type="PROSITE" id="PS50222">
    <property type="entry name" value="EF_HAND_2"/>
    <property type="match status" value="3"/>
</dbReference>
<sequence>MFLVLTLGCGVVVTLGGKGACLLFRLFFFRGGGRCWFSRPVVFLVVFFRIAVVFSVRNLALEIRRMAAPHWALRFIYLRRWPWHHGIWWWRRRSRVWAAGQRRCGHSAMRSILIFSAAWIAVTSVAASVALCRPLDTPDYLVPYYLRDITTRFRHYASYRKREGGAKYMTVEDFVRALLASSDNEPPDPAVVAGMTKLFTDLDADGNAYLSLSEFSFLMVLLTARPEDIKLLFSVLDEERVGSLSLDEFAGVLRGLGCSRKQAHLLTCGQRNSIVRLLFGEDGRRRCTLKEVAETLDAVNVEVWTAEFRQFDTDHNDCITAEQFGKLIANHMIGSHPPFHVVGNIRKLRGSGETITLELWIGFHRIMQHADEIAEVVELFTSSGLPLRKKDFSRAVKAAGLPPFADVELDLVMALFDRNDDGVVEFDEFISVMKQKLGYHYGHRSGPREKKNLPTRFVECVGEVFSH</sequence>
<keyword evidence="8 9" id="KW-0472">Membrane</keyword>
<feature type="domain" description="EF-hand" evidence="10">
    <location>
        <begin position="299"/>
        <end position="334"/>
    </location>
</feature>
<evidence type="ECO:0000259" key="10">
    <source>
        <dbReference type="PROSITE" id="PS50222"/>
    </source>
</evidence>
<feature type="transmembrane region" description="Helical" evidence="9">
    <location>
        <begin position="41"/>
        <end position="60"/>
    </location>
</feature>
<evidence type="ECO:0000256" key="1">
    <source>
        <dbReference type="ARBA" id="ARBA00004273"/>
    </source>
</evidence>
<keyword evidence="9" id="KW-0812">Transmembrane</keyword>
<evidence type="ECO:0000256" key="4">
    <source>
        <dbReference type="ARBA" id="ARBA00022792"/>
    </source>
</evidence>
<organism evidence="11 12">
    <name type="scientific">Trypanosoma rangeli SC58</name>
    <dbReference type="NCBI Taxonomy" id="429131"/>
    <lineage>
        <taxon>Eukaryota</taxon>
        <taxon>Discoba</taxon>
        <taxon>Euglenozoa</taxon>
        <taxon>Kinetoplastea</taxon>
        <taxon>Metakinetoplastina</taxon>
        <taxon>Trypanosomatida</taxon>
        <taxon>Trypanosomatidae</taxon>
        <taxon>Trypanosoma</taxon>
        <taxon>Herpetosoma</taxon>
    </lineage>
</organism>
<dbReference type="InterPro" id="IPR039800">
    <property type="entry name" value="MICU1/2/3"/>
</dbReference>
<keyword evidence="9" id="KW-1133">Transmembrane helix</keyword>
<dbReference type="GO" id="GO:0005758">
    <property type="term" value="C:mitochondrial intermembrane space"/>
    <property type="evidence" value="ECO:0007669"/>
    <property type="project" value="UniProtKB-SubCell"/>
</dbReference>
<dbReference type="GO" id="GO:0051560">
    <property type="term" value="P:mitochondrial calcium ion homeostasis"/>
    <property type="evidence" value="ECO:0007669"/>
    <property type="project" value="TreeGrafter"/>
</dbReference>
<keyword evidence="3" id="KW-0677">Repeat</keyword>
<dbReference type="OrthoDB" id="186625at2759"/>
<dbReference type="Gene3D" id="1.10.238.10">
    <property type="entry name" value="EF-hand"/>
    <property type="match status" value="2"/>
</dbReference>
<dbReference type="InterPro" id="IPR011992">
    <property type="entry name" value="EF-hand-dom_pair"/>
</dbReference>
<dbReference type="InterPro" id="IPR002048">
    <property type="entry name" value="EF_hand_dom"/>
</dbReference>
<dbReference type="Proteomes" id="UP000031737">
    <property type="component" value="Unassembled WGS sequence"/>
</dbReference>
<dbReference type="GO" id="GO:0036444">
    <property type="term" value="P:calcium import into the mitochondrion"/>
    <property type="evidence" value="ECO:0007669"/>
    <property type="project" value="TreeGrafter"/>
</dbReference>
<keyword evidence="6" id="KW-0809">Transit peptide</keyword>
<dbReference type="GO" id="GO:1990246">
    <property type="term" value="C:uniplex complex"/>
    <property type="evidence" value="ECO:0007669"/>
    <property type="project" value="TreeGrafter"/>
</dbReference>
<evidence type="ECO:0000313" key="12">
    <source>
        <dbReference type="Proteomes" id="UP000031737"/>
    </source>
</evidence>
<keyword evidence="4" id="KW-0999">Mitochondrion inner membrane</keyword>